<dbReference type="InterPro" id="IPR035669">
    <property type="entry name" value="SGNH_plant_lipase-like"/>
</dbReference>
<evidence type="ECO:0000256" key="2">
    <source>
        <dbReference type="ARBA" id="ARBA00022729"/>
    </source>
</evidence>
<organism evidence="6 7">
    <name type="scientific">Rhynchospora pubera</name>
    <dbReference type="NCBI Taxonomy" id="906938"/>
    <lineage>
        <taxon>Eukaryota</taxon>
        <taxon>Viridiplantae</taxon>
        <taxon>Streptophyta</taxon>
        <taxon>Embryophyta</taxon>
        <taxon>Tracheophyta</taxon>
        <taxon>Spermatophyta</taxon>
        <taxon>Magnoliopsida</taxon>
        <taxon>Liliopsida</taxon>
        <taxon>Poales</taxon>
        <taxon>Cyperaceae</taxon>
        <taxon>Cyperoideae</taxon>
        <taxon>Rhynchosporeae</taxon>
        <taxon>Rhynchospora</taxon>
    </lineage>
</organism>
<dbReference type="Pfam" id="PF00657">
    <property type="entry name" value="Lipase_GDSL"/>
    <property type="match status" value="1"/>
</dbReference>
<evidence type="ECO:0000256" key="4">
    <source>
        <dbReference type="ARBA" id="ARBA00023180"/>
    </source>
</evidence>
<protein>
    <submittedName>
        <fullName evidence="6">GDSL esterase/lipase</fullName>
    </submittedName>
</protein>
<keyword evidence="2 5" id="KW-0732">Signal</keyword>
<comment type="similarity">
    <text evidence="1">Belongs to the 'GDSL' lipolytic enzyme family.</text>
</comment>
<feature type="signal peptide" evidence="5">
    <location>
        <begin position="1"/>
        <end position="19"/>
    </location>
</feature>
<keyword evidence="3" id="KW-0378">Hydrolase</keyword>
<evidence type="ECO:0000313" key="7">
    <source>
        <dbReference type="Proteomes" id="UP001140206"/>
    </source>
</evidence>
<dbReference type="GO" id="GO:0016788">
    <property type="term" value="F:hydrolase activity, acting on ester bonds"/>
    <property type="evidence" value="ECO:0007669"/>
    <property type="project" value="InterPro"/>
</dbReference>
<dbReference type="PANTHER" id="PTHR22835:SF659">
    <property type="entry name" value="GDSL LIPASE_ACYLHYDROLASE, PUTATIVE (AFU_ORTHOLOGUE AFUA_2G00510)-RELATED"/>
    <property type="match status" value="1"/>
</dbReference>
<reference evidence="6" key="1">
    <citation type="submission" date="2022-08" db="EMBL/GenBank/DDBJ databases">
        <authorList>
            <person name="Marques A."/>
        </authorList>
    </citation>
    <scope>NUCLEOTIDE SEQUENCE</scope>
    <source>
        <strain evidence="6">RhyPub2mFocal</strain>
        <tissue evidence="6">Leaves</tissue>
    </source>
</reference>
<evidence type="ECO:0000313" key="6">
    <source>
        <dbReference type="EMBL" id="KAJ4752355.1"/>
    </source>
</evidence>
<dbReference type="Gene3D" id="3.40.50.1110">
    <property type="entry name" value="SGNH hydrolase"/>
    <property type="match status" value="1"/>
</dbReference>
<dbReference type="EMBL" id="JAMFTS010000005">
    <property type="protein sequence ID" value="KAJ4752355.1"/>
    <property type="molecule type" value="Genomic_DNA"/>
</dbReference>
<dbReference type="SUPFAM" id="SSF52266">
    <property type="entry name" value="SGNH hydrolase"/>
    <property type="match status" value="1"/>
</dbReference>
<feature type="chain" id="PRO_5043586108" evidence="5">
    <location>
        <begin position="20"/>
        <end position="375"/>
    </location>
</feature>
<dbReference type="CDD" id="cd01837">
    <property type="entry name" value="SGNH_plant_lipase_like"/>
    <property type="match status" value="1"/>
</dbReference>
<sequence>MELSIYFLLFGVLSCYVYGAQSSQNFTSIFSFGDSYTDTGNFPTLAAAAGWPISFTSIYPPYGETFFHQPAGRWSDGRLIIDFIAKEYGLPYIPPYKAYTGSFNQGANFAVGGATAINVEFFEKNGYVKFNMIRDSLDYQLAWFEELKATLCASTEECKEFFSTSLFTFGEFGANDYSFMLEAGVSVNEVRTYVPQVVQLISAAVEQVISAGAVTLAVAGQLPTGCIPIILTLFQSSNSDDYEANTGCLTAYNNLAMYHNVLLRQELMRLRSKYPHVKLSYTNYYDPIINIVKSPCLPGKYCFIDKPLQVCCGKDGPYNYNLTELCGMPGVDACQTPSTYLHWDGVHLTEAAYHYISDTWLHGPFADPPIKGPRN</sequence>
<keyword evidence="4" id="KW-0325">Glycoprotein</keyword>
<dbReference type="InterPro" id="IPR036514">
    <property type="entry name" value="SGNH_hydro_sf"/>
</dbReference>
<comment type="caution">
    <text evidence="6">The sequence shown here is derived from an EMBL/GenBank/DDBJ whole genome shotgun (WGS) entry which is preliminary data.</text>
</comment>
<keyword evidence="7" id="KW-1185">Reference proteome</keyword>
<dbReference type="PANTHER" id="PTHR22835">
    <property type="entry name" value="ZINC FINGER FYVE DOMAIN CONTAINING PROTEIN"/>
    <property type="match status" value="1"/>
</dbReference>
<name>A0AAV8CBT3_9POAL</name>
<dbReference type="InterPro" id="IPR001087">
    <property type="entry name" value="GDSL"/>
</dbReference>
<gene>
    <name evidence="6" type="ORF">LUZ62_086760</name>
</gene>
<evidence type="ECO:0000256" key="1">
    <source>
        <dbReference type="ARBA" id="ARBA00008668"/>
    </source>
</evidence>
<dbReference type="AlphaFoldDB" id="A0AAV8CBT3"/>
<evidence type="ECO:0000256" key="3">
    <source>
        <dbReference type="ARBA" id="ARBA00022801"/>
    </source>
</evidence>
<accession>A0AAV8CBT3</accession>
<proteinExistence type="inferred from homology"/>
<dbReference type="Proteomes" id="UP001140206">
    <property type="component" value="Chromosome 5"/>
</dbReference>
<evidence type="ECO:0000256" key="5">
    <source>
        <dbReference type="SAM" id="SignalP"/>
    </source>
</evidence>